<protein>
    <submittedName>
        <fullName evidence="1">Uncharacterized protein</fullName>
    </submittedName>
</protein>
<dbReference type="Proteomes" id="UP001497700">
    <property type="component" value="Unassembled WGS sequence"/>
</dbReference>
<reference evidence="1 2" key="1">
    <citation type="journal article" date="2022" name="New Phytol.">
        <title>Ecological generalism drives hyperdiversity of secondary metabolite gene clusters in xylarialean endophytes.</title>
        <authorList>
            <person name="Franco M.E.E."/>
            <person name="Wisecaver J.H."/>
            <person name="Arnold A.E."/>
            <person name="Ju Y.M."/>
            <person name="Slot J.C."/>
            <person name="Ahrendt S."/>
            <person name="Moore L.P."/>
            <person name="Eastman K.E."/>
            <person name="Scott K."/>
            <person name="Konkel Z."/>
            <person name="Mondo S.J."/>
            <person name="Kuo A."/>
            <person name="Hayes R.D."/>
            <person name="Haridas S."/>
            <person name="Andreopoulos B."/>
            <person name="Riley R."/>
            <person name="LaButti K."/>
            <person name="Pangilinan J."/>
            <person name="Lipzen A."/>
            <person name="Amirebrahimi M."/>
            <person name="Yan J."/>
            <person name="Adam C."/>
            <person name="Keymanesh K."/>
            <person name="Ng V."/>
            <person name="Louie K."/>
            <person name="Northen T."/>
            <person name="Drula E."/>
            <person name="Henrissat B."/>
            <person name="Hsieh H.M."/>
            <person name="Youens-Clark K."/>
            <person name="Lutzoni F."/>
            <person name="Miadlikowska J."/>
            <person name="Eastwood D.C."/>
            <person name="Hamelin R.C."/>
            <person name="Grigoriev I.V."/>
            <person name="U'Ren J.M."/>
        </authorList>
    </citation>
    <scope>NUCLEOTIDE SEQUENCE [LARGE SCALE GENOMIC DNA]</scope>
    <source>
        <strain evidence="1 2">CBS 119005</strain>
    </source>
</reference>
<sequence>MVIMKSLLTQLRHPANARSSSFGDAKSDIVSRLPFELHLLILLYLGEADVDSGLSVCRSWRRIWLSEEIWPKLSRQWYPGLEEHIRMSAVDDGQDAGEVFRKALHKIQRRRSGKFTSALHYDMCVESDQFFTMSKGVPTSEGGVHSYSDVDGLEPSFGKHYPRFMIYKHGRIAWWPEAYVLPYFAIVDDLRTRKRRAYLFPNRQGETHGFRTAMGDKLFIMARGRTLHAWHLELDLHRSTEVSEDVVRCITEGETALIITKYAEIFLWRFGLQEPQHIDITGFYEKGLLGAAQLHEFIPGHYISHNPGSRLLHSGTLLDFIISPTEENVFFIITFTSNPLRELRVEEIRDGKRARTYSLERSKWSDLIIEPVDFTNLRWEKVDSYGGYCLMQAIFQTPEDLNPATTREPSCSSRGGNLVSVCFNIYTKTFTIPHYHQKEIHSHQSVYQIWNSRICVSDADSLRGFILSHRPCAGVPPCRDDSHSTPLYTTVPNKRNSLFRRQQVPLEEDESNLELIGADFALDLYSQSHRPPVDSASVDPPLVPGIRKLVGDDDFMLLVIGESYTAWSFGNEIPGKIVADGGRSLWRNLIR</sequence>
<evidence type="ECO:0000313" key="2">
    <source>
        <dbReference type="Proteomes" id="UP001497700"/>
    </source>
</evidence>
<name>A0ACB9YRZ9_9PEZI</name>
<gene>
    <name evidence="1" type="ORF">F4820DRAFT_432090</name>
</gene>
<proteinExistence type="predicted"/>
<organism evidence="1 2">
    <name type="scientific">Hypoxylon rubiginosum</name>
    <dbReference type="NCBI Taxonomy" id="110542"/>
    <lineage>
        <taxon>Eukaryota</taxon>
        <taxon>Fungi</taxon>
        <taxon>Dikarya</taxon>
        <taxon>Ascomycota</taxon>
        <taxon>Pezizomycotina</taxon>
        <taxon>Sordariomycetes</taxon>
        <taxon>Xylariomycetidae</taxon>
        <taxon>Xylariales</taxon>
        <taxon>Hypoxylaceae</taxon>
        <taxon>Hypoxylon</taxon>
    </lineage>
</organism>
<dbReference type="EMBL" id="MU393538">
    <property type="protein sequence ID" value="KAI4861948.1"/>
    <property type="molecule type" value="Genomic_DNA"/>
</dbReference>
<evidence type="ECO:0000313" key="1">
    <source>
        <dbReference type="EMBL" id="KAI4861948.1"/>
    </source>
</evidence>
<accession>A0ACB9YRZ9</accession>
<keyword evidence="2" id="KW-1185">Reference proteome</keyword>
<comment type="caution">
    <text evidence="1">The sequence shown here is derived from an EMBL/GenBank/DDBJ whole genome shotgun (WGS) entry which is preliminary data.</text>
</comment>